<dbReference type="Proteomes" id="UP001234297">
    <property type="component" value="Chromosome 3"/>
</dbReference>
<accession>A0ACC2LXY7</accession>
<organism evidence="1 2">
    <name type="scientific">Persea americana</name>
    <name type="common">Avocado</name>
    <dbReference type="NCBI Taxonomy" id="3435"/>
    <lineage>
        <taxon>Eukaryota</taxon>
        <taxon>Viridiplantae</taxon>
        <taxon>Streptophyta</taxon>
        <taxon>Embryophyta</taxon>
        <taxon>Tracheophyta</taxon>
        <taxon>Spermatophyta</taxon>
        <taxon>Magnoliopsida</taxon>
        <taxon>Magnoliidae</taxon>
        <taxon>Laurales</taxon>
        <taxon>Lauraceae</taxon>
        <taxon>Persea</taxon>
    </lineage>
</organism>
<name>A0ACC2LXY7_PERAE</name>
<protein>
    <submittedName>
        <fullName evidence="1">Uncharacterized protein</fullName>
    </submittedName>
</protein>
<evidence type="ECO:0000313" key="2">
    <source>
        <dbReference type="Proteomes" id="UP001234297"/>
    </source>
</evidence>
<comment type="caution">
    <text evidence="1">The sequence shown here is derived from an EMBL/GenBank/DDBJ whole genome shotgun (WGS) entry which is preliminary data.</text>
</comment>
<evidence type="ECO:0000313" key="1">
    <source>
        <dbReference type="EMBL" id="KAJ8638304.1"/>
    </source>
</evidence>
<dbReference type="EMBL" id="CM056811">
    <property type="protein sequence ID" value="KAJ8638304.1"/>
    <property type="molecule type" value="Genomic_DNA"/>
</dbReference>
<keyword evidence="2" id="KW-1185">Reference proteome</keyword>
<proteinExistence type="predicted"/>
<gene>
    <name evidence="1" type="ORF">MRB53_012571</name>
</gene>
<sequence length="108" mass="12314">MSFCNDRWPKSQHRPNQEPLLLLVSSLCIDHGPSFTNLIRSGLHLSPMSALLFCRTREFQTPSFALVLLRLRCTDGAWFLRLCKIQEQTSKMISVTIILQLGQQGKQA</sequence>
<reference evidence="1 2" key="1">
    <citation type="journal article" date="2022" name="Hortic Res">
        <title>A haplotype resolved chromosomal level avocado genome allows analysis of novel avocado genes.</title>
        <authorList>
            <person name="Nath O."/>
            <person name="Fletcher S.J."/>
            <person name="Hayward A."/>
            <person name="Shaw L.M."/>
            <person name="Masouleh A.K."/>
            <person name="Furtado A."/>
            <person name="Henry R.J."/>
            <person name="Mitter N."/>
        </authorList>
    </citation>
    <scope>NUCLEOTIDE SEQUENCE [LARGE SCALE GENOMIC DNA]</scope>
    <source>
        <strain evidence="2">cv. Hass</strain>
    </source>
</reference>